<organism evidence="2 3">
    <name type="scientific">Nitrospira moscoviensis</name>
    <dbReference type="NCBI Taxonomy" id="42253"/>
    <lineage>
        <taxon>Bacteria</taxon>
        <taxon>Pseudomonadati</taxon>
        <taxon>Nitrospirota</taxon>
        <taxon>Nitrospiria</taxon>
        <taxon>Nitrospirales</taxon>
        <taxon>Nitrospiraceae</taxon>
        <taxon>Nitrospira</taxon>
    </lineage>
</organism>
<protein>
    <submittedName>
        <fullName evidence="2">Uncharacterized protein</fullName>
    </submittedName>
</protein>
<evidence type="ECO:0000313" key="2">
    <source>
        <dbReference type="EMBL" id="ALA60190.1"/>
    </source>
</evidence>
<name>A0A0K2GGV4_NITMO</name>
<reference evidence="2 3" key="1">
    <citation type="journal article" date="2015" name="Proc. Natl. Acad. Sci. U.S.A.">
        <title>Expanded metabolic versatility of ubiquitous nitrite-oxidizing bacteria from the genus Nitrospira.</title>
        <authorList>
            <person name="Koch H."/>
            <person name="Lucker S."/>
            <person name="Albertsen M."/>
            <person name="Kitzinger K."/>
            <person name="Herbold C."/>
            <person name="Spieck E."/>
            <person name="Nielsen P.H."/>
            <person name="Wagner M."/>
            <person name="Daims H."/>
        </authorList>
    </citation>
    <scope>NUCLEOTIDE SEQUENCE [LARGE SCALE GENOMIC DNA]</scope>
    <source>
        <strain evidence="2 3">NSP M-1</strain>
    </source>
</reference>
<feature type="compositionally biased region" description="Basic and acidic residues" evidence="1">
    <location>
        <begin position="20"/>
        <end position="31"/>
    </location>
</feature>
<sequence length="44" mass="4759">MSCVRMVLGSHVPSSWGPRVGKEGRGREDGRITPGISRRLALPV</sequence>
<keyword evidence="3" id="KW-1185">Reference proteome</keyword>
<evidence type="ECO:0000256" key="1">
    <source>
        <dbReference type="SAM" id="MobiDB-lite"/>
    </source>
</evidence>
<gene>
    <name evidence="2" type="ORF">NITMOv2_3800</name>
</gene>
<dbReference type="Proteomes" id="UP000069205">
    <property type="component" value="Chromosome"/>
</dbReference>
<evidence type="ECO:0000313" key="3">
    <source>
        <dbReference type="Proteomes" id="UP000069205"/>
    </source>
</evidence>
<feature type="region of interest" description="Disordered" evidence="1">
    <location>
        <begin position="14"/>
        <end position="36"/>
    </location>
</feature>
<proteinExistence type="predicted"/>
<dbReference type="KEGG" id="nmv:NITMOv2_3800"/>
<accession>A0A0K2GGV4</accession>
<dbReference type="EMBL" id="CP011801">
    <property type="protein sequence ID" value="ALA60190.1"/>
    <property type="molecule type" value="Genomic_DNA"/>
</dbReference>
<dbReference type="AlphaFoldDB" id="A0A0K2GGV4"/>